<dbReference type="OrthoDB" id="3820230at2"/>
<feature type="compositionally biased region" description="Polar residues" evidence="1">
    <location>
        <begin position="1"/>
        <end position="10"/>
    </location>
</feature>
<dbReference type="SUPFAM" id="SSF56219">
    <property type="entry name" value="DNase I-like"/>
    <property type="match status" value="1"/>
</dbReference>
<dbReference type="AlphaFoldDB" id="A0A077M8E1"/>
<feature type="domain" description="Endonuclease/exonuclease/phosphatase" evidence="2">
    <location>
        <begin position="6"/>
        <end position="237"/>
    </location>
</feature>
<dbReference type="EMBL" id="CAJC01000153">
    <property type="protein sequence ID" value="CCI53576.1"/>
    <property type="molecule type" value="Genomic_DNA"/>
</dbReference>
<dbReference type="Pfam" id="PF03372">
    <property type="entry name" value="Exo_endo_phos"/>
    <property type="match status" value="1"/>
</dbReference>
<dbReference type="Gene3D" id="3.60.10.10">
    <property type="entry name" value="Endonuclease/exonuclease/phosphatase"/>
    <property type="match status" value="1"/>
</dbReference>
<dbReference type="InterPro" id="IPR005135">
    <property type="entry name" value="Endo/exonuclease/phosphatase"/>
</dbReference>
<sequence>MEIRVLTQNLRGPADPPPNDWASRRPRFRALLDRVQPDFITTQEAHFSMLEDVRRDAPPDAPLEWTGLGRRGGSSDEHCAVVHRADRWEVTAYDHLALSATPRTIPSTWTATQDCPRMVTWAGYRHRVSGVEVTIASTHLDQLCATSRSASAQQLAELVESLRDGPLVLAGDFNDEPGSPAYRTLARALTAIFPTSEPRQTFNGFGAGGGCIDWMWQRGFDATAWHVLTPTPPVSDHNGVLAQLILDKPATAAR</sequence>
<name>A0A077M8E1_9MICO</name>
<evidence type="ECO:0000313" key="4">
    <source>
        <dbReference type="Proteomes" id="UP000035720"/>
    </source>
</evidence>
<protein>
    <recommendedName>
        <fullName evidence="2">Endonuclease/exonuclease/phosphatase domain-containing protein</fullName>
    </recommendedName>
</protein>
<dbReference type="InterPro" id="IPR050410">
    <property type="entry name" value="CCR4/nocturin_mRNA_transcr"/>
</dbReference>
<reference evidence="3 4" key="1">
    <citation type="journal article" date="2013" name="ISME J.">
        <title>A metabolic model for members of the genus Tetrasphaera involved in enhanced biological phosphorus removal.</title>
        <authorList>
            <person name="Kristiansen R."/>
            <person name="Nguyen H.T.T."/>
            <person name="Saunders A.M."/>
            <person name="Nielsen J.L."/>
            <person name="Wimmer R."/>
            <person name="Le V.Q."/>
            <person name="McIlroy S.J."/>
            <person name="Petrovski S."/>
            <person name="Seviour R.J."/>
            <person name="Calteau A."/>
            <person name="Nielsen K.L."/>
            <person name="Nielsen P.H."/>
        </authorList>
    </citation>
    <scope>NUCLEOTIDE SEQUENCE [LARGE SCALE GENOMIC DNA]</scope>
    <source>
        <strain evidence="3 4">Ben 74</strain>
    </source>
</reference>
<gene>
    <name evidence="3" type="ORF">BN13_420030</name>
</gene>
<evidence type="ECO:0000256" key="1">
    <source>
        <dbReference type="SAM" id="MobiDB-lite"/>
    </source>
</evidence>
<dbReference type="PANTHER" id="PTHR12121">
    <property type="entry name" value="CARBON CATABOLITE REPRESSOR PROTEIN 4"/>
    <property type="match status" value="1"/>
</dbReference>
<comment type="caution">
    <text evidence="3">The sequence shown here is derived from an EMBL/GenBank/DDBJ whole genome shotgun (WGS) entry which is preliminary data.</text>
</comment>
<dbReference type="PANTHER" id="PTHR12121:SF36">
    <property type="entry name" value="ENDONUCLEASE_EXONUCLEASE_PHOSPHATASE DOMAIN-CONTAINING PROTEIN"/>
    <property type="match status" value="1"/>
</dbReference>
<feature type="region of interest" description="Disordered" evidence="1">
    <location>
        <begin position="1"/>
        <end position="24"/>
    </location>
</feature>
<proteinExistence type="predicted"/>
<evidence type="ECO:0000259" key="2">
    <source>
        <dbReference type="Pfam" id="PF03372"/>
    </source>
</evidence>
<dbReference type="InterPro" id="IPR036691">
    <property type="entry name" value="Endo/exonu/phosph_ase_sf"/>
</dbReference>
<dbReference type="GO" id="GO:0000175">
    <property type="term" value="F:3'-5'-RNA exonuclease activity"/>
    <property type="evidence" value="ECO:0007669"/>
    <property type="project" value="TreeGrafter"/>
</dbReference>
<organism evidence="3 4">
    <name type="scientific">Nostocoides jenkinsii Ben 74</name>
    <dbReference type="NCBI Taxonomy" id="1193518"/>
    <lineage>
        <taxon>Bacteria</taxon>
        <taxon>Bacillati</taxon>
        <taxon>Actinomycetota</taxon>
        <taxon>Actinomycetes</taxon>
        <taxon>Micrococcales</taxon>
        <taxon>Intrasporangiaceae</taxon>
        <taxon>Nostocoides</taxon>
    </lineage>
</organism>
<evidence type="ECO:0000313" key="3">
    <source>
        <dbReference type="EMBL" id="CCI53576.1"/>
    </source>
</evidence>
<keyword evidence="4" id="KW-1185">Reference proteome</keyword>
<accession>A0A077M8E1</accession>
<dbReference type="Proteomes" id="UP000035720">
    <property type="component" value="Unassembled WGS sequence"/>
</dbReference>
<dbReference type="STRING" id="1193518.BN13_420030"/>
<dbReference type="RefSeq" id="WP_048545853.1">
    <property type="nucleotide sequence ID" value="NZ_HF571038.1"/>
</dbReference>